<keyword evidence="2" id="KW-1185">Reference proteome</keyword>
<proteinExistence type="predicted"/>
<name>A0ABV6IER7_9BURK</name>
<evidence type="ECO:0000313" key="2">
    <source>
        <dbReference type="Proteomes" id="UP001589844"/>
    </source>
</evidence>
<dbReference type="EMBL" id="JBHLXJ010000009">
    <property type="protein sequence ID" value="MFC0350287.1"/>
    <property type="molecule type" value="Genomic_DNA"/>
</dbReference>
<evidence type="ECO:0000313" key="1">
    <source>
        <dbReference type="EMBL" id="MFC0350287.1"/>
    </source>
</evidence>
<dbReference type="RefSeq" id="WP_390212373.1">
    <property type="nucleotide sequence ID" value="NZ_JBHLXJ010000009.1"/>
</dbReference>
<sequence length="459" mass="50402">MVTTNHSKIRFIGYAISTFPAHLGEGYGGGTYLGNPNMDIDIEARITILKNAVDTAKAQIPVCQDDASVTNIFMAPEFFFHSPHGPYIYPSSDQDPIPKILARLLETFNATDYPNWTFVFGTALSAQIANPEKLFLSESVKARNEIVKFLVAQEEKSASGIALVVSNTLKGFIRDCQNYPDVIVRDRALIVSNIPLDSPVKPLQTKQMTTEKYFISGEDFILFDTEGKHDVVTEQMVAYRHIDLSNGDLKEHPDDLYAIFRQNYGVDNFPNYVDFGVEICLDHDDERLRLNLGQEPFPNPSDAVHVQLVPSCGSAIAGASVVTDSYGFVFNCDGQYPLDGTHDQAQQGTIGGVQCVFVNYNSSPSGAYNYHSAHTQLARVQNPAQGNNPNAGSASFQTLDTADVYSFPVIAPQLAVGNFNDYFAGGPGAVHIYGLHQAYELYPRPDTANKVESDKVTNS</sequence>
<comment type="caution">
    <text evidence="1">The sequence shown here is derived from an EMBL/GenBank/DDBJ whole genome shotgun (WGS) entry which is preliminary data.</text>
</comment>
<gene>
    <name evidence="1" type="ORF">ACFFJH_10760</name>
</gene>
<organism evidence="1 2">
    <name type="scientific">Undibacterium danionis</name>
    <dbReference type="NCBI Taxonomy" id="1812100"/>
    <lineage>
        <taxon>Bacteria</taxon>
        <taxon>Pseudomonadati</taxon>
        <taxon>Pseudomonadota</taxon>
        <taxon>Betaproteobacteria</taxon>
        <taxon>Burkholderiales</taxon>
        <taxon>Oxalobacteraceae</taxon>
        <taxon>Undibacterium</taxon>
    </lineage>
</organism>
<dbReference type="Proteomes" id="UP001589844">
    <property type="component" value="Unassembled WGS sequence"/>
</dbReference>
<reference evidence="1 2" key="1">
    <citation type="submission" date="2024-09" db="EMBL/GenBank/DDBJ databases">
        <authorList>
            <person name="Sun Q."/>
            <person name="Mori K."/>
        </authorList>
    </citation>
    <scope>NUCLEOTIDE SEQUENCE [LARGE SCALE GENOMIC DNA]</scope>
    <source>
        <strain evidence="1 2">CCM 8677</strain>
    </source>
</reference>
<protein>
    <submittedName>
        <fullName evidence="1">Uncharacterized protein</fullName>
    </submittedName>
</protein>
<accession>A0ABV6IER7</accession>